<dbReference type="Proteomes" id="UP000557204">
    <property type="component" value="Unassembled WGS sequence"/>
</dbReference>
<dbReference type="EMBL" id="JABFAJ010000010">
    <property type="protein sequence ID" value="NNU26934.1"/>
    <property type="molecule type" value="Genomic_DNA"/>
</dbReference>
<accession>A0A849JWG1</accession>
<reference evidence="1 2" key="1">
    <citation type="submission" date="2020-05" db="EMBL/GenBank/DDBJ databases">
        <title>Genome sequence of Isoptericola sp. JC619 isolated from Chilika lagoon, India.</title>
        <authorList>
            <person name="Kumar D."/>
            <person name="Appam K."/>
            <person name="Gandham S."/>
            <person name="Uppada J."/>
            <person name="Sasikala C."/>
            <person name="Venkata Ramana C."/>
        </authorList>
    </citation>
    <scope>NUCLEOTIDE SEQUENCE [LARGE SCALE GENOMIC DNA]</scope>
    <source>
        <strain evidence="1 2">JC619</strain>
    </source>
</reference>
<comment type="caution">
    <text evidence="1">The sequence shown here is derived from an EMBL/GenBank/DDBJ whole genome shotgun (WGS) entry which is preliminary data.</text>
</comment>
<protein>
    <submittedName>
        <fullName evidence="1">Uncharacterized protein</fullName>
    </submittedName>
</protein>
<dbReference type="RefSeq" id="WP_171246450.1">
    <property type="nucleotide sequence ID" value="NZ_JABFAJ010000010.1"/>
</dbReference>
<evidence type="ECO:0000313" key="2">
    <source>
        <dbReference type="Proteomes" id="UP000557204"/>
    </source>
</evidence>
<keyword evidence="2" id="KW-1185">Reference proteome</keyword>
<name>A0A849JWG1_9MICO</name>
<evidence type="ECO:0000313" key="1">
    <source>
        <dbReference type="EMBL" id="NNU26934.1"/>
    </source>
</evidence>
<organism evidence="1 2">
    <name type="scientific">Isoptericola sediminis</name>
    <dbReference type="NCBI Taxonomy" id="2733572"/>
    <lineage>
        <taxon>Bacteria</taxon>
        <taxon>Bacillati</taxon>
        <taxon>Actinomycetota</taxon>
        <taxon>Actinomycetes</taxon>
        <taxon>Micrococcales</taxon>
        <taxon>Promicromonosporaceae</taxon>
        <taxon>Isoptericola</taxon>
    </lineage>
</organism>
<gene>
    <name evidence="1" type="ORF">HLI28_05155</name>
</gene>
<proteinExistence type="predicted"/>
<sequence>MEVTSTVRTDAGLFALWRTSRFSEVAGIDEWEDRVAGDSALAAVIAEGALVPINIGGDGAYEFTVRVVSELGTLTEREEAFRVVSSQPYLLVSDGMVALGGLEAVGEDFGAPMPEIPLDSGRYAVQIHLIDWKAEPGATDADGMPTTNALADFVIEMCRVQDDGDLNYCQSAVTFARD</sequence>
<dbReference type="AlphaFoldDB" id="A0A849JWG1"/>